<comment type="caution">
    <text evidence="1">The sequence shown here is derived from an EMBL/GenBank/DDBJ whole genome shotgun (WGS) entry which is preliminary data.</text>
</comment>
<gene>
    <name evidence="1" type="ORF">L6452_42148</name>
</gene>
<reference evidence="2" key="1">
    <citation type="journal article" date="2022" name="Mol. Ecol. Resour.">
        <title>The genomes of chicory, endive, great burdock and yacon provide insights into Asteraceae palaeo-polyploidization history and plant inulin production.</title>
        <authorList>
            <person name="Fan W."/>
            <person name="Wang S."/>
            <person name="Wang H."/>
            <person name="Wang A."/>
            <person name="Jiang F."/>
            <person name="Liu H."/>
            <person name="Zhao H."/>
            <person name="Xu D."/>
            <person name="Zhang Y."/>
        </authorList>
    </citation>
    <scope>NUCLEOTIDE SEQUENCE [LARGE SCALE GENOMIC DNA]</scope>
    <source>
        <strain evidence="2">cv. Niubang</strain>
    </source>
</reference>
<name>A0ACB8XI17_ARCLA</name>
<keyword evidence="2" id="KW-1185">Reference proteome</keyword>
<accession>A0ACB8XI17</accession>
<protein>
    <submittedName>
        <fullName evidence="1">Uncharacterized protein</fullName>
    </submittedName>
</protein>
<proteinExistence type="predicted"/>
<sequence length="504" mass="57344">MAGARMDYWREFFGSANADIFEIIEGAIMMAASDCPKEFRIRRDGIAQLLFSCKFIKCSACDNKELALPVLDHDHEEHHDDDDDDDHDDDDLGVKYKKSKLTDADGNCSTKGSSKVINDSRNDDDDDDDDDVGVKYNKSKLTDVDGNWSKGSSKVIDGSRNDDDDDDHHQRQQQDLELNENNHQISNYSYGDAEALTDEMEQESKTFDEVMRIKEIIDNSPDESLTALCNSLTKLQLMAISVETLKATEIGKSVNALRKHASNDVRQIARSLIEVWKDMVDEWVNATTKIAVSEATPESMNPSVLDEEDGLPSPPLDDLSFLNPHSMSLELSEFFDGMDDYGNPRKSGEFNKNRDNGGKPPVGKQNVSKWKQQKPLNEQTMIPKEGTDPFLTKQPTFIKPRKPPIANSSPGRRMKPNMERKLQNPEKPNLPKRPIAPHIKPRSSDEETVQDKLEVTKRKLQERYQQAENAKRQRTIQVMELHDLPKQHMRPGNNHNRHWANNRC</sequence>
<dbReference type="Proteomes" id="UP001055879">
    <property type="component" value="Linkage Group LG17"/>
</dbReference>
<dbReference type="EMBL" id="CM042063">
    <property type="protein sequence ID" value="KAI3667102.1"/>
    <property type="molecule type" value="Genomic_DNA"/>
</dbReference>
<evidence type="ECO:0000313" key="1">
    <source>
        <dbReference type="EMBL" id="KAI3667102.1"/>
    </source>
</evidence>
<organism evidence="1 2">
    <name type="scientific">Arctium lappa</name>
    <name type="common">Greater burdock</name>
    <name type="synonym">Lappa major</name>
    <dbReference type="NCBI Taxonomy" id="4217"/>
    <lineage>
        <taxon>Eukaryota</taxon>
        <taxon>Viridiplantae</taxon>
        <taxon>Streptophyta</taxon>
        <taxon>Embryophyta</taxon>
        <taxon>Tracheophyta</taxon>
        <taxon>Spermatophyta</taxon>
        <taxon>Magnoliopsida</taxon>
        <taxon>eudicotyledons</taxon>
        <taxon>Gunneridae</taxon>
        <taxon>Pentapetalae</taxon>
        <taxon>asterids</taxon>
        <taxon>campanulids</taxon>
        <taxon>Asterales</taxon>
        <taxon>Asteraceae</taxon>
        <taxon>Carduoideae</taxon>
        <taxon>Cardueae</taxon>
        <taxon>Arctiinae</taxon>
        <taxon>Arctium</taxon>
    </lineage>
</organism>
<evidence type="ECO:0000313" key="2">
    <source>
        <dbReference type="Proteomes" id="UP001055879"/>
    </source>
</evidence>
<reference evidence="1 2" key="2">
    <citation type="journal article" date="2022" name="Mol. Ecol. Resour.">
        <title>The genomes of chicory, endive, great burdock and yacon provide insights into Asteraceae paleo-polyploidization history and plant inulin production.</title>
        <authorList>
            <person name="Fan W."/>
            <person name="Wang S."/>
            <person name="Wang H."/>
            <person name="Wang A."/>
            <person name="Jiang F."/>
            <person name="Liu H."/>
            <person name="Zhao H."/>
            <person name="Xu D."/>
            <person name="Zhang Y."/>
        </authorList>
    </citation>
    <scope>NUCLEOTIDE SEQUENCE [LARGE SCALE GENOMIC DNA]</scope>
    <source>
        <strain evidence="2">cv. Niubang</strain>
    </source>
</reference>